<reference evidence="6 7" key="1">
    <citation type="submission" date="2008-07" db="EMBL/GenBank/DDBJ databases">
        <authorList>
            <person name="El-Sayed N."/>
            <person name="Caler E."/>
            <person name="Inman J."/>
            <person name="Amedeo P."/>
            <person name="Hass B."/>
            <person name="Wortman J."/>
        </authorList>
    </citation>
    <scope>NUCLEOTIDE SEQUENCE [LARGE SCALE GENOMIC DNA]</scope>
    <source>
        <strain evidence="7">ATCC 50983 / TXsc</strain>
    </source>
</reference>
<evidence type="ECO:0000313" key="6">
    <source>
        <dbReference type="EMBL" id="EER20340.1"/>
    </source>
</evidence>
<evidence type="ECO:0000256" key="3">
    <source>
        <dbReference type="ARBA" id="ARBA00022837"/>
    </source>
</evidence>
<feature type="domain" description="EF-hand" evidence="5">
    <location>
        <begin position="1903"/>
        <end position="1938"/>
    </location>
</feature>
<feature type="region of interest" description="Disordered" evidence="4">
    <location>
        <begin position="351"/>
        <end position="534"/>
    </location>
</feature>
<feature type="region of interest" description="Disordered" evidence="4">
    <location>
        <begin position="901"/>
        <end position="922"/>
    </location>
</feature>
<keyword evidence="7" id="KW-1185">Reference proteome</keyword>
<dbReference type="Proteomes" id="UP000007800">
    <property type="component" value="Unassembled WGS sequence"/>
</dbReference>
<evidence type="ECO:0000313" key="7">
    <source>
        <dbReference type="Proteomes" id="UP000007800"/>
    </source>
</evidence>
<feature type="domain" description="EF-hand" evidence="5">
    <location>
        <begin position="3326"/>
        <end position="3361"/>
    </location>
</feature>
<evidence type="ECO:0000256" key="2">
    <source>
        <dbReference type="ARBA" id="ARBA00022737"/>
    </source>
</evidence>
<feature type="compositionally biased region" description="Basic and acidic residues" evidence="4">
    <location>
        <begin position="2443"/>
        <end position="2457"/>
    </location>
</feature>
<evidence type="ECO:0000256" key="1">
    <source>
        <dbReference type="ARBA" id="ARBA00022723"/>
    </source>
</evidence>
<feature type="compositionally biased region" description="Basic and acidic residues" evidence="4">
    <location>
        <begin position="455"/>
        <end position="522"/>
    </location>
</feature>
<keyword evidence="1" id="KW-0479">Metal-binding</keyword>
<dbReference type="Pfam" id="PF13833">
    <property type="entry name" value="EF-hand_8"/>
    <property type="match status" value="1"/>
</dbReference>
<accession>C5K4R8</accession>
<feature type="compositionally biased region" description="Basic and acidic residues" evidence="4">
    <location>
        <begin position="930"/>
        <end position="947"/>
    </location>
</feature>
<name>C5K4R8_PERM5</name>
<feature type="domain" description="EF-hand" evidence="5">
    <location>
        <begin position="2241"/>
        <end position="2276"/>
    </location>
</feature>
<organism evidence="7">
    <name type="scientific">Perkinsus marinus (strain ATCC 50983 / TXsc)</name>
    <dbReference type="NCBI Taxonomy" id="423536"/>
    <lineage>
        <taxon>Eukaryota</taxon>
        <taxon>Sar</taxon>
        <taxon>Alveolata</taxon>
        <taxon>Perkinsozoa</taxon>
        <taxon>Perkinsea</taxon>
        <taxon>Perkinsida</taxon>
        <taxon>Perkinsidae</taxon>
        <taxon>Perkinsus</taxon>
    </lineage>
</organism>
<dbReference type="GO" id="GO:0005509">
    <property type="term" value="F:calcium ion binding"/>
    <property type="evidence" value="ECO:0007669"/>
    <property type="project" value="InterPro"/>
</dbReference>
<feature type="region of interest" description="Disordered" evidence="4">
    <location>
        <begin position="691"/>
        <end position="746"/>
    </location>
</feature>
<dbReference type="OrthoDB" id="440029at2759"/>
<proteinExistence type="predicted"/>
<feature type="region of interest" description="Disordered" evidence="4">
    <location>
        <begin position="1152"/>
        <end position="1189"/>
    </location>
</feature>
<keyword evidence="3" id="KW-0106">Calcium</keyword>
<feature type="region of interest" description="Disordered" evidence="4">
    <location>
        <begin position="254"/>
        <end position="292"/>
    </location>
</feature>
<feature type="compositionally biased region" description="Basic and acidic residues" evidence="4">
    <location>
        <begin position="373"/>
        <end position="447"/>
    </location>
</feature>
<dbReference type="Gene3D" id="1.10.238.10">
    <property type="entry name" value="EF-hand"/>
    <property type="match status" value="5"/>
</dbReference>
<dbReference type="Pfam" id="PF13202">
    <property type="entry name" value="EF-hand_5"/>
    <property type="match status" value="9"/>
</dbReference>
<dbReference type="SUPFAM" id="SSF47473">
    <property type="entry name" value="EF-hand"/>
    <property type="match status" value="6"/>
</dbReference>
<feature type="region of interest" description="Disordered" evidence="4">
    <location>
        <begin position="2430"/>
        <end position="2472"/>
    </location>
</feature>
<gene>
    <name evidence="6" type="ORF">Pmar_PMAR010075</name>
</gene>
<dbReference type="PROSITE" id="PS00018">
    <property type="entry name" value="EF_HAND_1"/>
    <property type="match status" value="19"/>
</dbReference>
<dbReference type="InParanoid" id="C5K4R8"/>
<feature type="domain" description="EF-hand" evidence="5">
    <location>
        <begin position="2695"/>
        <end position="2730"/>
    </location>
</feature>
<evidence type="ECO:0000259" key="5">
    <source>
        <dbReference type="PROSITE" id="PS50222"/>
    </source>
</evidence>
<feature type="compositionally biased region" description="Polar residues" evidence="4">
    <location>
        <begin position="714"/>
        <end position="725"/>
    </location>
</feature>
<feature type="compositionally biased region" description="Basic and acidic residues" evidence="4">
    <location>
        <begin position="254"/>
        <end position="268"/>
    </location>
</feature>
<feature type="region of interest" description="Disordered" evidence="4">
    <location>
        <begin position="1077"/>
        <end position="1097"/>
    </location>
</feature>
<feature type="compositionally biased region" description="Basic and acidic residues" evidence="4">
    <location>
        <begin position="1172"/>
        <end position="1187"/>
    </location>
</feature>
<keyword evidence="2" id="KW-0677">Repeat</keyword>
<feature type="compositionally biased region" description="Low complexity" evidence="4">
    <location>
        <begin position="1153"/>
        <end position="1164"/>
    </location>
</feature>
<feature type="region of interest" description="Disordered" evidence="4">
    <location>
        <begin position="627"/>
        <end position="675"/>
    </location>
</feature>
<dbReference type="PANTHER" id="PTHR10891">
    <property type="entry name" value="EF-HAND CALCIUM-BINDING DOMAIN CONTAINING PROTEIN"/>
    <property type="match status" value="1"/>
</dbReference>
<dbReference type="EMBL" id="GG670562">
    <property type="protein sequence ID" value="EER20340.1"/>
    <property type="molecule type" value="Genomic_DNA"/>
</dbReference>
<evidence type="ECO:0000256" key="4">
    <source>
        <dbReference type="SAM" id="MobiDB-lite"/>
    </source>
</evidence>
<dbReference type="SMART" id="SM00054">
    <property type="entry name" value="EFh"/>
    <property type="match status" value="12"/>
</dbReference>
<dbReference type="InterPro" id="IPR018247">
    <property type="entry name" value="EF_Hand_1_Ca_BS"/>
</dbReference>
<dbReference type="RefSeq" id="XP_002788544.1">
    <property type="nucleotide sequence ID" value="XM_002788498.1"/>
</dbReference>
<protein>
    <recommendedName>
        <fullName evidence="5">EF-hand domain-containing protein</fullName>
    </recommendedName>
</protein>
<feature type="region of interest" description="Disordered" evidence="4">
    <location>
        <begin position="930"/>
        <end position="949"/>
    </location>
</feature>
<dbReference type="InterPro" id="IPR011992">
    <property type="entry name" value="EF-hand-dom_pair"/>
</dbReference>
<feature type="compositionally biased region" description="Basic residues" evidence="4">
    <location>
        <begin position="269"/>
        <end position="285"/>
    </location>
</feature>
<dbReference type="InterPro" id="IPR002048">
    <property type="entry name" value="EF_hand_dom"/>
</dbReference>
<feature type="domain" description="EF-hand" evidence="5">
    <location>
        <begin position="2622"/>
        <end position="2657"/>
    </location>
</feature>
<dbReference type="InterPro" id="IPR039647">
    <property type="entry name" value="EF_hand_pair_protein_CML-like"/>
</dbReference>
<dbReference type="PROSITE" id="PS50222">
    <property type="entry name" value="EF_HAND_2"/>
    <property type="match status" value="5"/>
</dbReference>
<feature type="compositionally biased region" description="Basic and acidic residues" evidence="4">
    <location>
        <begin position="912"/>
        <end position="922"/>
    </location>
</feature>
<feature type="region of interest" description="Disordered" evidence="4">
    <location>
        <begin position="563"/>
        <end position="582"/>
    </location>
</feature>
<dbReference type="GeneID" id="9053893"/>
<sequence>MSAVLCICGHSVRCPHGGASTGEFHPAGQLLRARPTASVEVSALHPTAVFGDRGGSEAPSAPGVDLAAHGDGEVCNNALAALTMGGTPAFEVEVFRGSSLDTSPLEVEGDIEIINWRDTMSFRRTVARILEGSVRGVAGRVLRHGITGDEVLVSSHKEGILLAYQVPGPHIGFTAYAEAAWGGTRAHLDVLDDLHTLQERLMQSGVEASIRVRDVRVMSGLVYRAKRALYSYCSHLDHRGKLSVVAPVSVAEEWGREEAQSQPRDRGRLGRGSRGPRRGTPKGHKKGEEGTLPVSRAMAAAGEAGGSAWDTLYGGSDGVVGEGVGQDEGFRVAEGLAGGGAASGEDVLGHIDSPAGEELADTGYHISKGPEGNNRKGEDGHPEIEDGHPEVEDGHAEVEDGHPEGEDGRPEVEDGHAEGEDGHPEGEDGHPEVEDGHAEGEDGHPEGEDGPPEVEDGHAEGEDGHPEGEDGHPEVEDGHAEGEDGHPEGEDRHPEVDDGHPAEEESHPEGQEGHHEKMGLHEGKKRHRVQNGPRRYVGNLEQIDRTLLGPVGSSDLPRWEDVADGAAQSDPGQLEGGVPEMPGDGVADDLGQTVDGVPDGLSESGLAAPTSDFGPDFNAYHSEEVKSVDPAEDLGPGSDAGYLEGPNPVSPTGGFGPGFEPENRTPEESVGSGAVDDFTYHFDEDTMEDAARLPSPRYPVDSGKVVPDVGLGSVANTPSVSTQPTRRPGRGLSKPPARSRHGQDDYDDTIVEGVATNAATPTSRDALTNQPVGAPLATVERPLPPGLIRVARADVEDHRVTGSEIDPVVRERELHEPDFGPGFGVDSGGEGQGLPEPVQGEDGVIEGVDDGRDGVAEPVHGEDGVIEGVDDGRDGLPEPVHGEDGVIEGVDDGRDGVAEPVHGEDGVIEGVDDGRDGVPEPVHREDGVIESVDDGRDGLPEPVHGEDGVIEGVDDGRDGLPEPVHGEDGVIEGVDDGRDGLPEPVHGEDGVIEGVDDGRDGLPEPVHGEDGVIEGVDDGRDGVAEPVRGEGTSDRLPHGRGIEGVTEDIFFKMEGLTSSTTGPQPEKVGNTLEGVAAAGGRIRPPPTIAPTKPGHGPSIRPYYDPLFHLHPFAPRLVYSSPGTHPPDWVVIPVSSSRDGLPRVAAAFRRELGRSGNSADGSSSSHPTPPKHAHGETIYDVSEPREPTPSDGEFVVGMRGFAPPGKGCLSRVMQWIDNSTIAKLEGLRSLLAELYSMEAPVHDQVAFGAFVRRGLLGEDPHLTTFHRLYQGIEHLRGRKCGTEEATNTQCGVVGDDVRPLECPQLFRNAPVDVYVLLDEDGDGRVSLSEWTRFGRIVRAPAFVFTEESFVAFATKEDPQYVSIKEVDDIFRAIGQGELLTSMAERDGHVRTVMDSLALESRFSQLDNFRSFELSLEEVGWTTLSGRGLFYYLDTNRDGYLSRYEWQRMLIINRAPIAVRRLALWLTEGFESGPFPLPKGPFLAATHAKLARLPPTYARLVDRTLDSLGTGRPSDADYSILRAIGGGTEMANLVASEVLLGYRRRPRLSWHPIARGSGAGLMRTPLVEVADAAADGMVEEGEAEQVLPEGGLGGPGGVPGSFMEMGRLTSEAHMKVARYSIGALASGRRVPYETFRDFGRSLKAREGAFTEEVFHLFVGGDETSNEITVDDFDRLHLSSKDMRNLRRVYLVCDSLAIMAKFDEMDRDGDGQLGRGEVPLEPHQAWVYGVLDRDGSGWVSLSELQVLAGMHPDAVPPSALWLSRRVSATSLWTAEGIREKFQSLSPYQQSEVGQVLDVNGDGYLDDHELSLLRLFTEGELIEALLPPLLYEPGRVSLDSMWDRRRFLANTRRMQSMTNVFTVKAFEALAVPSRGPVRAAVEVPVEVVKGWLYAVGRRRLRELLRVFSMINAEAFFKSADIDKDGRVTLEELERLFPPLRGMNEVLEAIGSEGPDGTTSLDWPSLQQLIYAFTAPLQVAVFALDVVAKSKGSDMHAVASRVLRGIGPEEKAAVLNVFDVDRDGELDEVEVPLLGLLGRSETVETFNAIQYQGFKVVMEASLEVPASALLETDRPQLEGPEGYATVSGYRADADGDHRLSMKEMEDYRDVIGASHKVVSKEVSVWIEGSAKEKPSTVGLVYGLVEALQLHAKFVDMDRDGDEELSKEELVGVGIKAEEAAWLRHLLGTVNSSSISEREWMTLAGTSYEAAPDAAVWVATKLPQRDKNYTVDLARVMVVALRQLDTLTKDEVEDARDFIDIDGDGKLSASEFGCLRLLGDMHHVVELILPLEGALEAPPVAEDLTEVAFEELGRRIRGDEKIFGAEAFALLSDPRRKLIPVRVLSRWMQLRNRKHLRPVAGMFSAMNMDSLFYSLDRDRDGRLSRDELNWEEEDAHLLMEELTRTGSQGDRAGLSRKSLQYWVLAHSTPREAKLDMIGRRSTAGNSSEEGLKRPEEGGKEWHKPTKRRKGVKADQDRNQSRGLGYEKLLYGAPEGVSHRDKFGEALRRGFEADLSISSDGLPHLTVSAYVSDIDGDGVLSHAELNVMRAHSGSYRRLFPVEVLKLLGDNTTGTVDMQYFEALHLATKHSANLPLIYRFVEALLLHDRFMQFDKDGDNELTLEEVEIKAEDADKRWFFGVLDSDGSGKLSRTEWQRLAGRSQDATPAVVKWMATNKLPRRDDSVEKDTAIVTVKVMGELAKSGKQDVDELVRFLDEDGDGKVAPSEFGLIRLASDLMPIMEELIPYGPLGHGVVSADLTRGTFLELDQTLKAGRGIFADSSFDDLSVDGAIPLEVITPWTKLRASRLLGQAVQLFDAASLASLFYHLDTDRNGLLSAEELGWDETFDEIVDILWEDEEEGRRGVSRQALQKWAYIRTVPLETHFLLFESSMLRDGYLSDGLLLRHRSRLEVSSAPELKIRLKSLLKGVPEKGHGKKHRDSEETTEGLEFFDLDGSGEIEESEAVLVQLLLGPDAGRASFEEVFTDLLKKAFGADRDLGGAMVESMWHDSLFEIGSPRPEESTEGLDAVAAFHDRRPMAVFPETRLTRRSWIEFGRQQLGAGRTFSAEVFDLLRSCVGQEGLSWRGLESLYRVLKDGRGTTRLVKLMRSIGLEARFTELDVDRDGWLSRGDMGCASESSTVETATGTSSICLAYERLMSLVPSEALGRGEWQVLALIDPETLPPAASLFVSKLARRYDGSGDPLAGYEEVLRGFPDAVRVSIKDFITSTDVELTMTIMRLAVARDGLLPLVSSEGDAIVEAVGLMDANTDGHIDAHEFIDYGMAVHSPDGVFSMETFDSLLDIGADTIPVEALVVFSRLCGCGSDLISLVGAAFSAVNMKARFQMLDTDHDGVLSRVELVGAGGTVGRRALKLLSLIDMDSSGSISLKEWQHWSRLEAAAPIELRQVALLVESRASHGASTWTFDGLTGEARVLAGEYLDYNGDGMVSARELGMLGLLGGEDWTRKVWYEQLYHGFEAALGASLSPAMSLLQTEHKTIDDAADKPERGMDLKRFREYLGVTSPSSHNAAVAAFAYLDTDADGRINADEGLRVEGVRKYLSDYGFIRLVSDTIAVWTQEVCLELSLWSGLGAHLVSSLKVTQGSSTDTVSLVRLAAHGDADQCSARQLSAELYESYNIHIPEGLVEIPWQLWRLVVWRHLTSEFVEGGDEMSSWQSLHID</sequence>